<dbReference type="PROSITE" id="PS00893">
    <property type="entry name" value="NUDIX_BOX"/>
    <property type="match status" value="1"/>
</dbReference>
<dbReference type="Proteomes" id="UP000195667">
    <property type="component" value="Unassembled WGS sequence"/>
</dbReference>
<accession>A0A1R4HHJ2</accession>
<dbReference type="EMBL" id="FUKI01000156">
    <property type="protein sequence ID" value="SJM95708.1"/>
    <property type="molecule type" value="Genomic_DNA"/>
</dbReference>
<proteinExistence type="predicted"/>
<dbReference type="PROSITE" id="PS51462">
    <property type="entry name" value="NUDIX"/>
    <property type="match status" value="1"/>
</dbReference>
<dbReference type="InterPro" id="IPR015797">
    <property type="entry name" value="NUDIX_hydrolase-like_dom_sf"/>
</dbReference>
<dbReference type="PANTHER" id="PTHR21340:SF0">
    <property type="entry name" value="BIS(5'-NUCLEOSYL)-TETRAPHOSPHATASE [ASYMMETRICAL]"/>
    <property type="match status" value="1"/>
</dbReference>
<keyword evidence="5" id="KW-1185">Reference proteome</keyword>
<evidence type="ECO:0000313" key="4">
    <source>
        <dbReference type="EMBL" id="SJM95708.1"/>
    </source>
</evidence>
<dbReference type="PANTHER" id="PTHR21340">
    <property type="entry name" value="DIADENOSINE 5,5-P1,P4-TETRAPHOSPHATE PYROPHOSPHOHYDROLASE MUTT"/>
    <property type="match status" value="1"/>
</dbReference>
<dbReference type="FunFam" id="3.90.79.10:FF:000006">
    <property type="entry name" value="ADP compounds hydrolase NudE"/>
    <property type="match status" value="1"/>
</dbReference>
<dbReference type="Gene3D" id="3.90.79.10">
    <property type="entry name" value="Nucleoside Triphosphate Pyrophosphohydrolase"/>
    <property type="match status" value="1"/>
</dbReference>
<protein>
    <submittedName>
        <fullName evidence="4">ADP-ribose diphosphatase</fullName>
        <ecNumber evidence="4">3.6.1.-</ecNumber>
    </submittedName>
</protein>
<dbReference type="InterPro" id="IPR000086">
    <property type="entry name" value="NUDIX_hydrolase_dom"/>
</dbReference>
<organism evidence="4 5">
    <name type="scientific">Crenothrix polyspora</name>
    <dbReference type="NCBI Taxonomy" id="360316"/>
    <lineage>
        <taxon>Bacteria</taxon>
        <taxon>Pseudomonadati</taxon>
        <taxon>Pseudomonadota</taxon>
        <taxon>Gammaproteobacteria</taxon>
        <taxon>Methylococcales</taxon>
        <taxon>Crenotrichaceae</taxon>
        <taxon>Crenothrix</taxon>
    </lineage>
</organism>
<comment type="cofactor">
    <cofactor evidence="1">
        <name>Mg(2+)</name>
        <dbReference type="ChEBI" id="CHEBI:18420"/>
    </cofactor>
</comment>
<dbReference type="GO" id="GO:0006754">
    <property type="term" value="P:ATP biosynthetic process"/>
    <property type="evidence" value="ECO:0007669"/>
    <property type="project" value="TreeGrafter"/>
</dbReference>
<name>A0A1R4HHJ2_9GAMM</name>
<dbReference type="InterPro" id="IPR051325">
    <property type="entry name" value="Nudix_hydrolase_domain"/>
</dbReference>
<dbReference type="InterPro" id="IPR020084">
    <property type="entry name" value="NUDIX_hydrolase_CS"/>
</dbReference>
<evidence type="ECO:0000256" key="1">
    <source>
        <dbReference type="ARBA" id="ARBA00001946"/>
    </source>
</evidence>
<keyword evidence="2 4" id="KW-0378">Hydrolase</keyword>
<dbReference type="Pfam" id="PF00293">
    <property type="entry name" value="NUDIX"/>
    <property type="match status" value="1"/>
</dbReference>
<gene>
    <name evidence="4" type="primary">nudE</name>
    <name evidence="4" type="ORF">CRENPOLYSF1_770034</name>
</gene>
<sequence>MAEKPTILTKTTVSKSRLFRIEALEIEFSNGERRNYERLARSNSDTSAVLIVPMLDAETVLLIREYSAGVHRYELGLPKGKTDCGESFLEAANRELKEEVGYGARSLHHLSSFSIAPSYLEHMTEIVIAQDLYEERLIGDEPEELEVIPWKLNQINALLATGECTEARSIAALFMTLEYFKNRG</sequence>
<dbReference type="RefSeq" id="WP_087144902.1">
    <property type="nucleotide sequence ID" value="NZ_FUKI01000156.1"/>
</dbReference>
<dbReference type="GO" id="GO:0006167">
    <property type="term" value="P:AMP biosynthetic process"/>
    <property type="evidence" value="ECO:0007669"/>
    <property type="project" value="TreeGrafter"/>
</dbReference>
<evidence type="ECO:0000256" key="2">
    <source>
        <dbReference type="ARBA" id="ARBA00022801"/>
    </source>
</evidence>
<dbReference type="SUPFAM" id="SSF55811">
    <property type="entry name" value="Nudix"/>
    <property type="match status" value="1"/>
</dbReference>
<dbReference type="OrthoDB" id="9806150at2"/>
<evidence type="ECO:0000259" key="3">
    <source>
        <dbReference type="PROSITE" id="PS51462"/>
    </source>
</evidence>
<evidence type="ECO:0000313" key="5">
    <source>
        <dbReference type="Proteomes" id="UP000195667"/>
    </source>
</evidence>
<dbReference type="AlphaFoldDB" id="A0A1R4HHJ2"/>
<dbReference type="CDD" id="cd24156">
    <property type="entry name" value="NUDIX_ADPRase_NudE"/>
    <property type="match status" value="1"/>
</dbReference>
<dbReference type="GO" id="GO:0004081">
    <property type="term" value="F:bis(5'-nucleosyl)-tetraphosphatase (asymmetrical) activity"/>
    <property type="evidence" value="ECO:0007669"/>
    <property type="project" value="TreeGrafter"/>
</dbReference>
<reference evidence="5" key="1">
    <citation type="submission" date="2017-02" db="EMBL/GenBank/DDBJ databases">
        <authorList>
            <person name="Daims H."/>
        </authorList>
    </citation>
    <scope>NUCLEOTIDE SEQUENCE [LARGE SCALE GENOMIC DNA]</scope>
</reference>
<dbReference type="NCBIfam" id="NF008736">
    <property type="entry name" value="PRK11762.1"/>
    <property type="match status" value="1"/>
</dbReference>
<feature type="domain" description="Nudix hydrolase" evidence="3">
    <location>
        <begin position="41"/>
        <end position="177"/>
    </location>
</feature>
<dbReference type="EC" id="3.6.1.-" evidence="4"/>